<dbReference type="Pfam" id="PF07690">
    <property type="entry name" value="MFS_1"/>
    <property type="match status" value="1"/>
</dbReference>
<dbReference type="FunFam" id="1.20.1250.20:FF:000193">
    <property type="entry name" value="Solute carrier family 45 member 3"/>
    <property type="match status" value="1"/>
</dbReference>
<evidence type="ECO:0000313" key="10">
    <source>
        <dbReference type="Proteomes" id="UP001209878"/>
    </source>
</evidence>
<evidence type="ECO:0000313" key="9">
    <source>
        <dbReference type="EMBL" id="KAK2180741.1"/>
    </source>
</evidence>
<feature type="transmembrane region" description="Helical" evidence="8">
    <location>
        <begin position="540"/>
        <end position="563"/>
    </location>
</feature>
<keyword evidence="5 8" id="KW-0472">Membrane</keyword>
<evidence type="ECO:0000256" key="8">
    <source>
        <dbReference type="SAM" id="Phobius"/>
    </source>
</evidence>
<evidence type="ECO:0000256" key="1">
    <source>
        <dbReference type="ARBA" id="ARBA00004141"/>
    </source>
</evidence>
<dbReference type="PANTHER" id="PTHR19432">
    <property type="entry name" value="SUGAR TRANSPORTER"/>
    <property type="match status" value="1"/>
</dbReference>
<organism evidence="9 10">
    <name type="scientific">Ridgeia piscesae</name>
    <name type="common">Tubeworm</name>
    <dbReference type="NCBI Taxonomy" id="27915"/>
    <lineage>
        <taxon>Eukaryota</taxon>
        <taxon>Metazoa</taxon>
        <taxon>Spiralia</taxon>
        <taxon>Lophotrochozoa</taxon>
        <taxon>Annelida</taxon>
        <taxon>Polychaeta</taxon>
        <taxon>Sedentaria</taxon>
        <taxon>Canalipalpata</taxon>
        <taxon>Sabellida</taxon>
        <taxon>Siboglinidae</taxon>
        <taxon>Ridgeia</taxon>
    </lineage>
</organism>
<keyword evidence="4 8" id="KW-1133">Transmembrane helix</keyword>
<dbReference type="InterPro" id="IPR036259">
    <property type="entry name" value="MFS_trans_sf"/>
</dbReference>
<feature type="transmembrane region" description="Helical" evidence="8">
    <location>
        <begin position="131"/>
        <end position="153"/>
    </location>
</feature>
<gene>
    <name evidence="9" type="ORF">NP493_429g02044</name>
</gene>
<keyword evidence="3 8" id="KW-0812">Transmembrane</keyword>
<evidence type="ECO:0000256" key="7">
    <source>
        <dbReference type="SAM" id="MobiDB-lite"/>
    </source>
</evidence>
<dbReference type="GO" id="GO:0016020">
    <property type="term" value="C:membrane"/>
    <property type="evidence" value="ECO:0007669"/>
    <property type="project" value="UniProtKB-SubCell"/>
</dbReference>
<evidence type="ECO:0000256" key="3">
    <source>
        <dbReference type="ARBA" id="ARBA00022692"/>
    </source>
</evidence>
<dbReference type="InterPro" id="IPR011701">
    <property type="entry name" value="MFS"/>
</dbReference>
<protein>
    <submittedName>
        <fullName evidence="9">Uncharacterized protein</fullName>
    </submittedName>
</protein>
<feature type="transmembrane region" description="Helical" evidence="8">
    <location>
        <begin position="174"/>
        <end position="192"/>
    </location>
</feature>
<sequence>MDGHIESKDTMFTQVRGVGRHGLTLFQVLLLNAIVCGLEFCASAAFTYIPPMLLKAGLIEEHMSIVLGIGPLIGFFAVPMIGRWSDRCRSPYGRRRPFILGLSLALILSLFIIPYGERLSTAILGQSNVSLHLGTIFIIVGSVMLDFTSQACLTPCEALLSDASKMNNQQERCFTVYSIMVSLGGCIGYLITAIDWSDMYISEVFGGQEQTAFSMLIILFTLMLVVTLNVAQEKPLPDSSEDSADTDLLDKIQQVIGHKDPTVLNILPPDPGYESDVNESSAEGSEQDGLISTRPDSINYQSYLRWPQRLLRCVTMPSSRWTITDIDSFIHLLCLRTYSLMPEFVQAYFYVPTVLKRLALANFFSWAAVMGFNLFFTDFVGQAVYGGNPNAPTDSPLQGLYDEGVRMGSWGLLLHCVTSALYATCIGRLITRFGSRQTYFIGMFSFSIAMAVMMFSRNVYVIITMAACTGFGYATMTTVPFLLVTAYHDDKLTYFYDMSEDSLRHRGIGADLAMLDSAYYLAQVMLSALMGYVVHYTGTVVSYVVCASVLGGLSCICILRVICSKVEVTTLVKHNRR</sequence>
<evidence type="ECO:0000256" key="5">
    <source>
        <dbReference type="ARBA" id="ARBA00023136"/>
    </source>
</evidence>
<name>A0AAD9L0F0_RIDPI</name>
<dbReference type="GO" id="GO:0008506">
    <property type="term" value="F:sucrose:proton symporter activity"/>
    <property type="evidence" value="ECO:0007669"/>
    <property type="project" value="TreeGrafter"/>
</dbReference>
<comment type="caution">
    <text evidence="9">The sequence shown here is derived from an EMBL/GenBank/DDBJ whole genome shotgun (WGS) entry which is preliminary data.</text>
</comment>
<feature type="region of interest" description="Disordered" evidence="7">
    <location>
        <begin position="274"/>
        <end position="293"/>
    </location>
</feature>
<comment type="similarity">
    <text evidence="6">Belongs to the glycoside-pentoside-hexuronide (GPH) cation symporter transporter (TC 2.A.2) family.</text>
</comment>
<accession>A0AAD9L0F0</accession>
<dbReference type="Gene3D" id="1.20.1250.20">
    <property type="entry name" value="MFS general substrate transporter like domains"/>
    <property type="match status" value="2"/>
</dbReference>
<comment type="subcellular location">
    <subcellularLocation>
        <location evidence="1">Membrane</location>
        <topology evidence="1">Multi-pass membrane protein</topology>
    </subcellularLocation>
</comment>
<dbReference type="CDD" id="cd17313">
    <property type="entry name" value="MFS_SLC45_SUC"/>
    <property type="match status" value="1"/>
</dbReference>
<feature type="transmembrane region" description="Helical" evidence="8">
    <location>
        <begin position="462"/>
        <end position="487"/>
    </location>
</feature>
<feature type="transmembrane region" description="Helical" evidence="8">
    <location>
        <begin position="407"/>
        <end position="426"/>
    </location>
</feature>
<dbReference type="Proteomes" id="UP001209878">
    <property type="component" value="Unassembled WGS sequence"/>
</dbReference>
<keyword evidence="2" id="KW-0813">Transport</keyword>
<evidence type="ECO:0000256" key="2">
    <source>
        <dbReference type="ARBA" id="ARBA00022448"/>
    </source>
</evidence>
<dbReference type="PANTHER" id="PTHR19432:SF37">
    <property type="entry name" value="SOLUTE CARRIER FAMILY 45 MEMBER 3"/>
    <property type="match status" value="1"/>
</dbReference>
<keyword evidence="10" id="KW-1185">Reference proteome</keyword>
<reference evidence="9" key="1">
    <citation type="journal article" date="2023" name="Mol. Biol. Evol.">
        <title>Third-Generation Sequencing Reveals the Adaptive Role of the Epigenome in Three Deep-Sea Polychaetes.</title>
        <authorList>
            <person name="Perez M."/>
            <person name="Aroh O."/>
            <person name="Sun Y."/>
            <person name="Lan Y."/>
            <person name="Juniper S.K."/>
            <person name="Young C.R."/>
            <person name="Angers B."/>
            <person name="Qian P.Y."/>
        </authorList>
    </citation>
    <scope>NUCLEOTIDE SEQUENCE</scope>
    <source>
        <strain evidence="9">R07B-5</strain>
    </source>
</reference>
<evidence type="ECO:0000256" key="4">
    <source>
        <dbReference type="ARBA" id="ARBA00022989"/>
    </source>
</evidence>
<feature type="transmembrane region" description="Helical" evidence="8">
    <location>
        <begin position="363"/>
        <end position="387"/>
    </location>
</feature>
<dbReference type="EMBL" id="JAODUO010000429">
    <property type="protein sequence ID" value="KAK2180741.1"/>
    <property type="molecule type" value="Genomic_DNA"/>
</dbReference>
<dbReference type="SUPFAM" id="SSF103473">
    <property type="entry name" value="MFS general substrate transporter"/>
    <property type="match status" value="1"/>
</dbReference>
<dbReference type="AlphaFoldDB" id="A0AAD9L0F0"/>
<feature type="transmembrane region" description="Helical" evidence="8">
    <location>
        <begin position="97"/>
        <end position="116"/>
    </location>
</feature>
<proteinExistence type="inferred from homology"/>
<feature type="transmembrane region" description="Helical" evidence="8">
    <location>
        <begin position="438"/>
        <end position="456"/>
    </location>
</feature>
<feature type="transmembrane region" description="Helical" evidence="8">
    <location>
        <begin position="212"/>
        <end position="231"/>
    </location>
</feature>
<feature type="transmembrane region" description="Helical" evidence="8">
    <location>
        <begin position="508"/>
        <end position="534"/>
    </location>
</feature>
<feature type="transmembrane region" description="Helical" evidence="8">
    <location>
        <begin position="65"/>
        <end position="85"/>
    </location>
</feature>
<evidence type="ECO:0000256" key="6">
    <source>
        <dbReference type="ARBA" id="ARBA00038193"/>
    </source>
</evidence>
<feature type="transmembrane region" description="Helical" evidence="8">
    <location>
        <begin position="21"/>
        <end position="45"/>
    </location>
</feature>